<evidence type="ECO:0000256" key="1">
    <source>
        <dbReference type="SAM" id="MobiDB-lite"/>
    </source>
</evidence>
<feature type="compositionally biased region" description="Pro residues" evidence="1">
    <location>
        <begin position="82"/>
        <end position="94"/>
    </location>
</feature>
<evidence type="ECO:0000313" key="3">
    <source>
        <dbReference type="Proteomes" id="UP000800096"/>
    </source>
</evidence>
<keyword evidence="3" id="KW-1185">Reference proteome</keyword>
<reference evidence="2" key="1">
    <citation type="journal article" date="2020" name="Stud. Mycol.">
        <title>101 Dothideomycetes genomes: a test case for predicting lifestyles and emergence of pathogens.</title>
        <authorList>
            <person name="Haridas S."/>
            <person name="Albert R."/>
            <person name="Binder M."/>
            <person name="Bloem J."/>
            <person name="Labutti K."/>
            <person name="Salamov A."/>
            <person name="Andreopoulos B."/>
            <person name="Baker S."/>
            <person name="Barry K."/>
            <person name="Bills G."/>
            <person name="Bluhm B."/>
            <person name="Cannon C."/>
            <person name="Castanera R."/>
            <person name="Culley D."/>
            <person name="Daum C."/>
            <person name="Ezra D."/>
            <person name="Gonzalez J."/>
            <person name="Henrissat B."/>
            <person name="Kuo A."/>
            <person name="Liang C."/>
            <person name="Lipzen A."/>
            <person name="Lutzoni F."/>
            <person name="Magnuson J."/>
            <person name="Mondo S."/>
            <person name="Nolan M."/>
            <person name="Ohm R."/>
            <person name="Pangilinan J."/>
            <person name="Park H.-J."/>
            <person name="Ramirez L."/>
            <person name="Alfaro M."/>
            <person name="Sun H."/>
            <person name="Tritt A."/>
            <person name="Yoshinaga Y."/>
            <person name="Zwiers L.-H."/>
            <person name="Turgeon B."/>
            <person name="Goodwin S."/>
            <person name="Spatafora J."/>
            <person name="Crous P."/>
            <person name="Grigoriev I."/>
        </authorList>
    </citation>
    <scope>NUCLEOTIDE SEQUENCE</scope>
    <source>
        <strain evidence="2">HMLAC05119</strain>
    </source>
</reference>
<dbReference type="AlphaFoldDB" id="A0A6A5QX74"/>
<sequence length="168" mass="18765">MQPTKCTAKPTSPPPAHSRSSLRLPAPPPPPPKRISYLGVHRPAPPRPRKPTPPLPPQQQQHSHCPPPVKFAPARLPASFRIPPPPPTTPPRLIPFPNQHYRSFSAPNPPAFSLQRCIYDKPTNNDTKDVEDAAQVNEEEETPISAFKHWLSLLSEHSIPRPFREVLS</sequence>
<dbReference type="Proteomes" id="UP000800096">
    <property type="component" value="Unassembled WGS sequence"/>
</dbReference>
<gene>
    <name evidence="2" type="ORF">BDU57DRAFT_141597</name>
</gene>
<feature type="compositionally biased region" description="Pro residues" evidence="1">
    <location>
        <begin position="43"/>
        <end position="57"/>
    </location>
</feature>
<accession>A0A6A5QX74</accession>
<feature type="region of interest" description="Disordered" evidence="1">
    <location>
        <begin position="1"/>
        <end position="107"/>
    </location>
</feature>
<proteinExistence type="predicted"/>
<name>A0A6A5QX74_AMPQU</name>
<evidence type="ECO:0000313" key="2">
    <source>
        <dbReference type="EMBL" id="KAF1919440.1"/>
    </source>
</evidence>
<dbReference type="EMBL" id="ML979133">
    <property type="protein sequence ID" value="KAF1919440.1"/>
    <property type="molecule type" value="Genomic_DNA"/>
</dbReference>
<protein>
    <submittedName>
        <fullName evidence="2">Uncharacterized protein</fullName>
    </submittedName>
</protein>
<organism evidence="2 3">
    <name type="scientific">Ampelomyces quisqualis</name>
    <name type="common">Powdery mildew agent</name>
    <dbReference type="NCBI Taxonomy" id="50730"/>
    <lineage>
        <taxon>Eukaryota</taxon>
        <taxon>Fungi</taxon>
        <taxon>Dikarya</taxon>
        <taxon>Ascomycota</taxon>
        <taxon>Pezizomycotina</taxon>
        <taxon>Dothideomycetes</taxon>
        <taxon>Pleosporomycetidae</taxon>
        <taxon>Pleosporales</taxon>
        <taxon>Pleosporineae</taxon>
        <taxon>Phaeosphaeriaceae</taxon>
        <taxon>Ampelomyces</taxon>
    </lineage>
</organism>